<proteinExistence type="predicted"/>
<reference evidence="1" key="2">
    <citation type="journal article" date="2015" name="Fish Shellfish Immunol.">
        <title>Early steps in the European eel (Anguilla anguilla)-Vibrio vulnificus interaction in the gills: Role of the RtxA13 toxin.</title>
        <authorList>
            <person name="Callol A."/>
            <person name="Pajuelo D."/>
            <person name="Ebbesson L."/>
            <person name="Teles M."/>
            <person name="MacKenzie S."/>
            <person name="Amaro C."/>
        </authorList>
    </citation>
    <scope>NUCLEOTIDE SEQUENCE</scope>
</reference>
<protein>
    <submittedName>
        <fullName evidence="1">Uncharacterized protein</fullName>
    </submittedName>
</protein>
<sequence>MLGFIAIDLTKLKSILYTLSELLIFKWCLATMCSIL</sequence>
<dbReference type="EMBL" id="GBXM01105713">
    <property type="protein sequence ID" value="JAH02864.1"/>
    <property type="molecule type" value="Transcribed_RNA"/>
</dbReference>
<organism evidence="1">
    <name type="scientific">Anguilla anguilla</name>
    <name type="common">European freshwater eel</name>
    <name type="synonym">Muraena anguilla</name>
    <dbReference type="NCBI Taxonomy" id="7936"/>
    <lineage>
        <taxon>Eukaryota</taxon>
        <taxon>Metazoa</taxon>
        <taxon>Chordata</taxon>
        <taxon>Craniata</taxon>
        <taxon>Vertebrata</taxon>
        <taxon>Euteleostomi</taxon>
        <taxon>Actinopterygii</taxon>
        <taxon>Neopterygii</taxon>
        <taxon>Teleostei</taxon>
        <taxon>Anguilliformes</taxon>
        <taxon>Anguillidae</taxon>
        <taxon>Anguilla</taxon>
    </lineage>
</organism>
<evidence type="ECO:0000313" key="1">
    <source>
        <dbReference type="EMBL" id="JAH02864.1"/>
    </source>
</evidence>
<dbReference type="AlphaFoldDB" id="A0A0E9PEC9"/>
<name>A0A0E9PEC9_ANGAN</name>
<reference evidence="1" key="1">
    <citation type="submission" date="2014-11" db="EMBL/GenBank/DDBJ databases">
        <authorList>
            <person name="Amaro Gonzalez C."/>
        </authorList>
    </citation>
    <scope>NUCLEOTIDE SEQUENCE</scope>
</reference>
<accession>A0A0E9PEC9</accession>